<reference evidence="3" key="2">
    <citation type="journal article" date="2018" name="Plant J.">
        <title>The Sorghum bicolor reference genome: improved assembly, gene annotations, a transcriptome atlas, and signatures of genome organization.</title>
        <authorList>
            <person name="McCormick R.F."/>
            <person name="Truong S.K."/>
            <person name="Sreedasyam A."/>
            <person name="Jenkins J."/>
            <person name="Shu S."/>
            <person name="Sims D."/>
            <person name="Kennedy M."/>
            <person name="Amirebrahimi M."/>
            <person name="Weers B.D."/>
            <person name="McKinley B."/>
            <person name="Mattison A."/>
            <person name="Morishige D.T."/>
            <person name="Grimwood J."/>
            <person name="Schmutz J."/>
            <person name="Mullet J.E."/>
        </authorList>
    </citation>
    <scope>NUCLEOTIDE SEQUENCE [LARGE SCALE GENOMIC DNA]</scope>
    <source>
        <strain evidence="3">cv. BTx623</strain>
    </source>
</reference>
<name>A0A1B6PQ97_SORBI</name>
<feature type="region of interest" description="Disordered" evidence="1">
    <location>
        <begin position="57"/>
        <end position="107"/>
    </location>
</feature>
<dbReference type="PANTHER" id="PTHR45224:SF3">
    <property type="entry name" value="OS11G0506300 PROTEIN"/>
    <property type="match status" value="1"/>
</dbReference>
<evidence type="ECO:0000313" key="3">
    <source>
        <dbReference type="Proteomes" id="UP000000768"/>
    </source>
</evidence>
<dbReference type="InParanoid" id="A0A1B6PQ97"/>
<keyword evidence="3" id="KW-1185">Reference proteome</keyword>
<dbReference type="EMBL" id="CM000764">
    <property type="protein sequence ID" value="KXG27841.1"/>
    <property type="molecule type" value="Genomic_DNA"/>
</dbReference>
<feature type="compositionally biased region" description="Polar residues" evidence="1">
    <location>
        <begin position="1"/>
        <end position="18"/>
    </location>
</feature>
<feature type="region of interest" description="Disordered" evidence="1">
    <location>
        <begin position="1"/>
        <end position="24"/>
    </location>
</feature>
<proteinExistence type="predicted"/>
<reference evidence="2 3" key="1">
    <citation type="journal article" date="2009" name="Nature">
        <title>The Sorghum bicolor genome and the diversification of grasses.</title>
        <authorList>
            <person name="Paterson A.H."/>
            <person name="Bowers J.E."/>
            <person name="Bruggmann R."/>
            <person name="Dubchak I."/>
            <person name="Grimwood J."/>
            <person name="Gundlach H."/>
            <person name="Haberer G."/>
            <person name="Hellsten U."/>
            <person name="Mitros T."/>
            <person name="Poliakov A."/>
            <person name="Schmutz J."/>
            <person name="Spannagl M."/>
            <person name="Tang H."/>
            <person name="Wang X."/>
            <person name="Wicker T."/>
            <person name="Bharti A.K."/>
            <person name="Chapman J."/>
            <person name="Feltus F.A."/>
            <person name="Gowik U."/>
            <person name="Grigoriev I.V."/>
            <person name="Lyons E."/>
            <person name="Maher C.A."/>
            <person name="Martis M."/>
            <person name="Narechania A."/>
            <person name="Otillar R.P."/>
            <person name="Penning B.W."/>
            <person name="Salamov A.A."/>
            <person name="Wang Y."/>
            <person name="Zhang L."/>
            <person name="Carpita N.C."/>
            <person name="Freeling M."/>
            <person name="Gingle A.R."/>
            <person name="Hash C.T."/>
            <person name="Keller B."/>
            <person name="Klein P."/>
            <person name="Kresovich S."/>
            <person name="McCann M.C."/>
            <person name="Ming R."/>
            <person name="Peterson D.G."/>
            <person name="Mehboob-ur-Rahman"/>
            <person name="Ware D."/>
            <person name="Westhoff P."/>
            <person name="Mayer K.F."/>
            <person name="Messing J."/>
            <person name="Rokhsar D.S."/>
        </authorList>
    </citation>
    <scope>NUCLEOTIDE SEQUENCE [LARGE SCALE GENOMIC DNA]</scope>
    <source>
        <strain evidence="3">cv. BTx623</strain>
    </source>
</reference>
<sequence>MLSASARKSTLASANKKSQGAPATASAATAVAAAACNLSQGGGSSLGADVAGRTLGRGSGTTAMAPRYPISRSLSNSMPPISIGTSGGGAFPGAATAPSSSNSGFPFSTSPSNAWWDPANVDPASPSFMRSAAWDPSWDKDPRPPGGFMSYFGNQPHNFHLVGAPVHSHEEISPAEVQIVDEQQHELVDSDDENVRTEKRIPWKEDEDVSLMSSWIVEDEL</sequence>
<gene>
    <name evidence="2" type="ORF">SORBI_3005G052900</name>
</gene>
<evidence type="ECO:0000313" key="2">
    <source>
        <dbReference type="EMBL" id="KXG27841.1"/>
    </source>
</evidence>
<organism evidence="2 3">
    <name type="scientific">Sorghum bicolor</name>
    <name type="common">Sorghum</name>
    <name type="synonym">Sorghum vulgare</name>
    <dbReference type="NCBI Taxonomy" id="4558"/>
    <lineage>
        <taxon>Eukaryota</taxon>
        <taxon>Viridiplantae</taxon>
        <taxon>Streptophyta</taxon>
        <taxon>Embryophyta</taxon>
        <taxon>Tracheophyta</taxon>
        <taxon>Spermatophyta</taxon>
        <taxon>Magnoliopsida</taxon>
        <taxon>Liliopsida</taxon>
        <taxon>Poales</taxon>
        <taxon>Poaceae</taxon>
        <taxon>PACMAD clade</taxon>
        <taxon>Panicoideae</taxon>
        <taxon>Andropogonodae</taxon>
        <taxon>Andropogoneae</taxon>
        <taxon>Sorghinae</taxon>
        <taxon>Sorghum</taxon>
    </lineage>
</organism>
<dbReference type="Gramene" id="KXG27841">
    <property type="protein sequence ID" value="KXG27841"/>
    <property type="gene ID" value="SORBI_3005G052900"/>
</dbReference>
<dbReference type="AlphaFoldDB" id="A0A1B6PQ97"/>
<protein>
    <submittedName>
        <fullName evidence="2">Uncharacterized protein</fullName>
    </submittedName>
</protein>
<dbReference type="Proteomes" id="UP000000768">
    <property type="component" value="Chromosome 5"/>
</dbReference>
<accession>A0A1B6PQ97</accession>
<feature type="compositionally biased region" description="Low complexity" evidence="1">
    <location>
        <begin position="92"/>
        <end position="107"/>
    </location>
</feature>
<dbReference type="PANTHER" id="PTHR45224">
    <property type="entry name" value="OS01G0527900 PROTEIN-RELATED"/>
    <property type="match status" value="1"/>
</dbReference>
<evidence type="ECO:0000256" key="1">
    <source>
        <dbReference type="SAM" id="MobiDB-lite"/>
    </source>
</evidence>